<keyword evidence="14" id="KW-1185">Reference proteome</keyword>
<dbReference type="Pfam" id="PF23559">
    <property type="entry name" value="WHD_DRP"/>
    <property type="match status" value="1"/>
</dbReference>
<dbReference type="FunFam" id="3.40.50.300:FF:001091">
    <property type="entry name" value="Probable disease resistance protein At1g61300"/>
    <property type="match status" value="1"/>
</dbReference>
<dbReference type="InterPro" id="IPR002182">
    <property type="entry name" value="NB-ARC"/>
</dbReference>
<dbReference type="InterPro" id="IPR020052">
    <property type="entry name" value="Ribosomal_eL31_CS"/>
</dbReference>
<organism evidence="13 14">
    <name type="scientific">Quercus lobata</name>
    <name type="common">Valley oak</name>
    <dbReference type="NCBI Taxonomy" id="97700"/>
    <lineage>
        <taxon>Eukaryota</taxon>
        <taxon>Viridiplantae</taxon>
        <taxon>Streptophyta</taxon>
        <taxon>Embryophyta</taxon>
        <taxon>Tracheophyta</taxon>
        <taxon>Spermatophyta</taxon>
        <taxon>Magnoliopsida</taxon>
        <taxon>eudicotyledons</taxon>
        <taxon>Gunneridae</taxon>
        <taxon>Pentapetalae</taxon>
        <taxon>rosids</taxon>
        <taxon>fabids</taxon>
        <taxon>Fagales</taxon>
        <taxon>Fagaceae</taxon>
        <taxon>Quercus</taxon>
    </lineage>
</organism>
<dbReference type="GO" id="GO:0098542">
    <property type="term" value="P:defense response to other organism"/>
    <property type="evidence" value="ECO:0007669"/>
    <property type="project" value="TreeGrafter"/>
</dbReference>
<evidence type="ECO:0000256" key="5">
    <source>
        <dbReference type="ARBA" id="ARBA00022980"/>
    </source>
</evidence>
<sequence length="1235" mass="140443">MAEGVVSPLIDKLISLLSKEATMLQDIHEEVADIKDELESIQSFLKDADARAAAEEDISEGVKTWVKQVREVAFRIDVFMDEYLLHVAQHHHPHPHHGFSSFLQKSARLITMLIPHHEIAVKVQKIKALLQKIKERSEKYGFQSTGLGSSSSARNVRWHDPRKDSLYLDDRDVVGIESPRDELIGWLVEGLSHRTVVSVVGMGGLGKTTLVKKVYDHQMVRGNFDCHAWIPVSQSYNIEDLLRSIIKQFCDSRKEPPLLGIDAMEEELLVNKLREYLWQKRYVVVFDDVWKIDFWEGIKHALLDSHMGGRILITTRNREVASFCKKSSPVHVYELQALPFNKAWELFCKRAFQFDFGGQCPQALKNLSIDIVKKCEGLPLAIVAIGGLLSTKDKTVIEWQNLHDSLGFEFGRNPHLAGVNKILSLSYEDLPYNLKSCFLYLGMYPEGYLINSARLIRQWIAEGFVKETEGKTLEQVSQEYLIELIHRNLVQVSKADFDGKVRQCRLHDLLREIILQKMKDLSFCYNFSKHESSFEGLTRRMSVNRVPYDVLKGFEDTHIHSLLLFNLDELPKFYMNTFCANFKLLKVMDFEDAPPDCIPEDVGNLFHLRYLSLRNTKVKMLPKSIGKLQNLETLDLKQSLVFDIPVEINMLHKLRHLIAYHRNNRIDFSLAWEKGLNEDPLEVIQNLPSLWKLIIAYQAYNGEQLHFKVGGFPKLKELCLVSLNAVHSLLIDEEALPLLEDLLIGLSPLLKEVPFGIQHLRNLKVLGIVNLPKELEESSDPKQGSHYWIVEHVPGIYLHHKVAPGARPRSSGQGRATQASAIQVARPGSRDPGQRDPGRAARVARPRPARSRSRSQGRATQASATQVAQALAVRPRPARPRPRGLVDYQLWRDNKNENNILMAELEHFKDKAGRLQEELQKKTHEVEEGRQLRAQSQQQIVWNDTEMSKNKQCLKEYEEDNNLPMDKIIGLKLKNNELMVNHGGKSGEVAEGRDSITSPDHGNKVSDTSEAPCDTAEVNNICFNGSLEDVKEANLIQATSSDSPTSSFLIESNSPSNVKFGTFSGTKRAAPCSRDTWFLQCLVEKVDELEDELTGKKQKVADGKVFAQNLVKRIDWLLSKTSDNLHLLRENIEDKELLMSKLECLEDKVGILQQELQKKSHEAMGTTDVRVDVKLNKHVWSRGIRVCQGEFVSALPVREIMKKMQRRSFSTLVTVAEIPPEGLKGLGTKVIEEED</sequence>
<evidence type="ECO:0000256" key="2">
    <source>
        <dbReference type="ARBA" id="ARBA00022737"/>
    </source>
</evidence>
<feature type="domain" description="Disease resistance R13L4/SHOC-2-like LRR" evidence="12">
    <location>
        <begin position="578"/>
        <end position="661"/>
    </location>
</feature>
<feature type="coiled-coil region" evidence="7">
    <location>
        <begin position="898"/>
        <end position="932"/>
    </location>
</feature>
<dbReference type="Proteomes" id="UP000594261">
    <property type="component" value="Chromosome 4"/>
</dbReference>
<feature type="compositionally biased region" description="Low complexity" evidence="8">
    <location>
        <begin position="856"/>
        <end position="875"/>
    </location>
</feature>
<dbReference type="EnsemblPlants" id="QL04p005401:mrna">
    <property type="protein sequence ID" value="QL04p005401:mrna"/>
    <property type="gene ID" value="QL04p005401"/>
</dbReference>
<feature type="compositionally biased region" description="Polar residues" evidence="8">
    <location>
        <begin position="995"/>
        <end position="1009"/>
    </location>
</feature>
<dbReference type="Gene3D" id="1.20.5.4130">
    <property type="match status" value="1"/>
</dbReference>
<dbReference type="FunFam" id="1.10.10.10:FF:000322">
    <property type="entry name" value="Probable disease resistance protein At1g63360"/>
    <property type="match status" value="1"/>
</dbReference>
<keyword evidence="3" id="KW-0547">Nucleotide-binding</keyword>
<dbReference type="GO" id="GO:0006412">
    <property type="term" value="P:translation"/>
    <property type="evidence" value="ECO:0007669"/>
    <property type="project" value="InterPro"/>
</dbReference>
<dbReference type="Gene3D" id="1.10.8.430">
    <property type="entry name" value="Helical domain of apoptotic protease-activating factors"/>
    <property type="match status" value="1"/>
</dbReference>
<dbReference type="Gene3D" id="1.10.10.10">
    <property type="entry name" value="Winged helix-like DNA-binding domain superfamily/Winged helix DNA-binding domain"/>
    <property type="match status" value="1"/>
</dbReference>
<dbReference type="PANTHER" id="PTHR23155">
    <property type="entry name" value="DISEASE RESISTANCE PROTEIN RP"/>
    <property type="match status" value="1"/>
</dbReference>
<evidence type="ECO:0000259" key="9">
    <source>
        <dbReference type="Pfam" id="PF00931"/>
    </source>
</evidence>
<keyword evidence="5" id="KW-0689">Ribosomal protein</keyword>
<evidence type="ECO:0000256" key="3">
    <source>
        <dbReference type="ARBA" id="ARBA00022741"/>
    </source>
</evidence>
<dbReference type="Gene3D" id="3.80.10.10">
    <property type="entry name" value="Ribonuclease Inhibitor"/>
    <property type="match status" value="1"/>
</dbReference>
<dbReference type="InParanoid" id="A0A7N2LD34"/>
<evidence type="ECO:0000256" key="8">
    <source>
        <dbReference type="SAM" id="MobiDB-lite"/>
    </source>
</evidence>
<dbReference type="Pfam" id="PF01198">
    <property type="entry name" value="Ribosomal_L31e"/>
    <property type="match status" value="1"/>
</dbReference>
<dbReference type="InterPro" id="IPR027417">
    <property type="entry name" value="P-loop_NTPase"/>
</dbReference>
<dbReference type="InterPro" id="IPR058922">
    <property type="entry name" value="WHD_DRP"/>
</dbReference>
<dbReference type="InterPro" id="IPR055414">
    <property type="entry name" value="LRR_R13L4/SHOC2-like"/>
</dbReference>
<dbReference type="InterPro" id="IPR036388">
    <property type="entry name" value="WH-like_DNA-bd_sf"/>
</dbReference>
<evidence type="ECO:0000259" key="10">
    <source>
        <dbReference type="Pfam" id="PF18052"/>
    </source>
</evidence>
<dbReference type="PROSITE" id="PS01144">
    <property type="entry name" value="RIBOSOMAL_L31E"/>
    <property type="match status" value="1"/>
</dbReference>
<accession>A0A7N2LD34</accession>
<reference evidence="13" key="2">
    <citation type="submission" date="2021-01" db="UniProtKB">
        <authorList>
            <consortium name="EnsemblPlants"/>
        </authorList>
    </citation>
    <scope>IDENTIFICATION</scope>
</reference>
<dbReference type="InterPro" id="IPR042197">
    <property type="entry name" value="Apaf_helical"/>
</dbReference>
<dbReference type="Pfam" id="PF00931">
    <property type="entry name" value="NB-ARC"/>
    <property type="match status" value="1"/>
</dbReference>
<dbReference type="SUPFAM" id="SSF54575">
    <property type="entry name" value="Ribosomal protein L31e"/>
    <property type="match status" value="1"/>
</dbReference>
<dbReference type="PRINTS" id="PR00364">
    <property type="entry name" value="DISEASERSIST"/>
</dbReference>
<feature type="region of interest" description="Disordered" evidence="8">
    <location>
        <begin position="985"/>
        <end position="1011"/>
    </location>
</feature>
<dbReference type="SUPFAM" id="SSF52058">
    <property type="entry name" value="L domain-like"/>
    <property type="match status" value="1"/>
</dbReference>
<dbReference type="Gene3D" id="3.10.440.10">
    <property type="match status" value="1"/>
</dbReference>
<dbReference type="Gene3D" id="3.40.50.300">
    <property type="entry name" value="P-loop containing nucleotide triphosphate hydrolases"/>
    <property type="match status" value="1"/>
</dbReference>
<evidence type="ECO:0000256" key="6">
    <source>
        <dbReference type="ARBA" id="ARBA00023274"/>
    </source>
</evidence>
<dbReference type="InterPro" id="IPR041118">
    <property type="entry name" value="Rx_N"/>
</dbReference>
<dbReference type="CDD" id="cd14798">
    <property type="entry name" value="RX-CC_like"/>
    <property type="match status" value="1"/>
</dbReference>
<protein>
    <submittedName>
        <fullName evidence="13">Uncharacterized protein</fullName>
    </submittedName>
</protein>
<dbReference type="GO" id="GO:0005840">
    <property type="term" value="C:ribosome"/>
    <property type="evidence" value="ECO:0007669"/>
    <property type="project" value="UniProtKB-KW"/>
</dbReference>
<dbReference type="SUPFAM" id="SSF52540">
    <property type="entry name" value="P-loop containing nucleoside triphosphate hydrolases"/>
    <property type="match status" value="1"/>
</dbReference>
<dbReference type="InterPro" id="IPR044974">
    <property type="entry name" value="Disease_R_plants"/>
</dbReference>
<evidence type="ECO:0000313" key="14">
    <source>
        <dbReference type="Proteomes" id="UP000594261"/>
    </source>
</evidence>
<dbReference type="InterPro" id="IPR032675">
    <property type="entry name" value="LRR_dom_sf"/>
</dbReference>
<dbReference type="EMBL" id="LRBV02000004">
    <property type="status" value="NOT_ANNOTATED_CDS"/>
    <property type="molecule type" value="Genomic_DNA"/>
</dbReference>
<proteinExistence type="inferred from homology"/>
<feature type="domain" description="NB-ARC" evidence="9">
    <location>
        <begin position="178"/>
        <end position="353"/>
    </location>
</feature>
<dbReference type="Pfam" id="PF23598">
    <property type="entry name" value="LRR_14"/>
    <property type="match status" value="1"/>
</dbReference>
<comment type="similarity">
    <text evidence="1">Belongs to the eukaryotic ribosomal protein eL31 family.</text>
</comment>
<dbReference type="GO" id="GO:0003735">
    <property type="term" value="F:structural constituent of ribosome"/>
    <property type="evidence" value="ECO:0007669"/>
    <property type="project" value="InterPro"/>
</dbReference>
<feature type="domain" description="Disease resistance protein winged helix" evidence="11">
    <location>
        <begin position="443"/>
        <end position="514"/>
    </location>
</feature>
<dbReference type="GO" id="GO:0043531">
    <property type="term" value="F:ADP binding"/>
    <property type="evidence" value="ECO:0007669"/>
    <property type="project" value="InterPro"/>
</dbReference>
<feature type="compositionally biased region" description="Basic residues" evidence="8">
    <location>
        <begin position="842"/>
        <end position="855"/>
    </location>
</feature>
<dbReference type="GO" id="GO:1990904">
    <property type="term" value="C:ribonucleoprotein complex"/>
    <property type="evidence" value="ECO:0007669"/>
    <property type="project" value="UniProtKB-KW"/>
</dbReference>
<keyword evidence="6" id="KW-0687">Ribonucleoprotein</keyword>
<feature type="coiled-coil region" evidence="7">
    <location>
        <begin position="1125"/>
        <end position="1162"/>
    </location>
</feature>
<dbReference type="InterPro" id="IPR038005">
    <property type="entry name" value="RX-like_CC"/>
</dbReference>
<evidence type="ECO:0000313" key="13">
    <source>
        <dbReference type="EnsemblPlants" id="QL04p005401:mrna"/>
    </source>
</evidence>
<dbReference type="PANTHER" id="PTHR23155:SF1052">
    <property type="entry name" value="DISEASE RESISTANCE PROTEIN RPM1"/>
    <property type="match status" value="1"/>
</dbReference>
<evidence type="ECO:0000256" key="7">
    <source>
        <dbReference type="SAM" id="Coils"/>
    </source>
</evidence>
<feature type="domain" description="Disease resistance N-terminal" evidence="10">
    <location>
        <begin position="5"/>
        <end position="95"/>
    </location>
</feature>
<dbReference type="Gramene" id="QL04p005401:mrna">
    <property type="protein sequence ID" value="QL04p005401:mrna"/>
    <property type="gene ID" value="QL04p005401"/>
</dbReference>
<feature type="compositionally biased region" description="Polar residues" evidence="8">
    <location>
        <begin position="810"/>
        <end position="821"/>
    </location>
</feature>
<keyword evidence="4" id="KW-0611">Plant defense</keyword>
<dbReference type="InterPro" id="IPR023621">
    <property type="entry name" value="Ribosomal_eL31_dom_sf"/>
</dbReference>
<feature type="compositionally biased region" description="Basic and acidic residues" evidence="8">
    <location>
        <begin position="828"/>
        <end position="839"/>
    </location>
</feature>
<evidence type="ECO:0000259" key="12">
    <source>
        <dbReference type="Pfam" id="PF23598"/>
    </source>
</evidence>
<keyword evidence="2" id="KW-0677">Repeat</keyword>
<evidence type="ECO:0000256" key="4">
    <source>
        <dbReference type="ARBA" id="ARBA00022821"/>
    </source>
</evidence>
<name>A0A7N2LD34_QUELO</name>
<dbReference type="Pfam" id="PF18052">
    <property type="entry name" value="Rx_N"/>
    <property type="match status" value="1"/>
</dbReference>
<evidence type="ECO:0000256" key="1">
    <source>
        <dbReference type="ARBA" id="ARBA00010808"/>
    </source>
</evidence>
<feature type="region of interest" description="Disordered" evidence="8">
    <location>
        <begin position="803"/>
        <end position="883"/>
    </location>
</feature>
<evidence type="ECO:0000259" key="11">
    <source>
        <dbReference type="Pfam" id="PF23559"/>
    </source>
</evidence>
<reference evidence="13 14" key="1">
    <citation type="journal article" date="2016" name="G3 (Bethesda)">
        <title>First Draft Assembly and Annotation of the Genome of a California Endemic Oak Quercus lobata Nee (Fagaceae).</title>
        <authorList>
            <person name="Sork V.L."/>
            <person name="Fitz-Gibbon S.T."/>
            <person name="Puiu D."/>
            <person name="Crepeau M."/>
            <person name="Gugger P.F."/>
            <person name="Sherman R."/>
            <person name="Stevens K."/>
            <person name="Langley C.H."/>
            <person name="Pellegrini M."/>
            <person name="Salzberg S.L."/>
        </authorList>
    </citation>
    <scope>NUCLEOTIDE SEQUENCE [LARGE SCALE GENOMIC DNA]</scope>
    <source>
        <strain evidence="13 14">cv. SW786</strain>
    </source>
</reference>
<dbReference type="InterPro" id="IPR000054">
    <property type="entry name" value="Ribosomal_eL31"/>
</dbReference>
<dbReference type="AlphaFoldDB" id="A0A7N2LD34"/>
<keyword evidence="7" id="KW-0175">Coiled coil</keyword>